<evidence type="ECO:0000256" key="1">
    <source>
        <dbReference type="SAM" id="MobiDB-lite"/>
    </source>
</evidence>
<evidence type="ECO:0000313" key="3">
    <source>
        <dbReference type="Proteomes" id="UP000265520"/>
    </source>
</evidence>
<feature type="non-terminal residue" evidence="2">
    <location>
        <position position="1"/>
    </location>
</feature>
<reference evidence="2 3" key="1">
    <citation type="journal article" date="2018" name="Front. Plant Sci.">
        <title>Red Clover (Trifolium pratense) and Zigzag Clover (T. medium) - A Picture of Genomic Similarities and Differences.</title>
        <authorList>
            <person name="Dluhosova J."/>
            <person name="Istvanek J."/>
            <person name="Nedelnik J."/>
            <person name="Repkova J."/>
        </authorList>
    </citation>
    <scope>NUCLEOTIDE SEQUENCE [LARGE SCALE GENOMIC DNA]</scope>
    <source>
        <strain evidence="3">cv. 10/8</strain>
        <tissue evidence="2">Leaf</tissue>
    </source>
</reference>
<dbReference type="InterPro" id="IPR001969">
    <property type="entry name" value="Aspartic_peptidase_AS"/>
</dbReference>
<dbReference type="EMBL" id="LXQA010887786">
    <property type="protein sequence ID" value="MCI75639.1"/>
    <property type="molecule type" value="Genomic_DNA"/>
</dbReference>
<keyword evidence="3" id="KW-1185">Reference proteome</keyword>
<protein>
    <submittedName>
        <fullName evidence="2">Retrotransposon-derived protein PEG10-like</fullName>
    </submittedName>
</protein>
<comment type="caution">
    <text evidence="2">The sequence shown here is derived from an EMBL/GenBank/DDBJ whole genome shotgun (WGS) entry which is preliminary data.</text>
</comment>
<proteinExistence type="predicted"/>
<dbReference type="GO" id="GO:0006508">
    <property type="term" value="P:proteolysis"/>
    <property type="evidence" value="ECO:0007669"/>
    <property type="project" value="InterPro"/>
</dbReference>
<name>A0A392UPR2_9FABA</name>
<evidence type="ECO:0000313" key="2">
    <source>
        <dbReference type="EMBL" id="MCI75639.1"/>
    </source>
</evidence>
<accession>A0A392UPR2</accession>
<sequence>DEVLADSGQTTEDLLDPGEVSGGDPSPTTDGEHFQLSTAALRGPPSPRTLRVEGRINELQVTILIDSGSSHNIMQPRV</sequence>
<feature type="non-terminal residue" evidence="2">
    <location>
        <position position="78"/>
    </location>
</feature>
<organism evidence="2 3">
    <name type="scientific">Trifolium medium</name>
    <dbReference type="NCBI Taxonomy" id="97028"/>
    <lineage>
        <taxon>Eukaryota</taxon>
        <taxon>Viridiplantae</taxon>
        <taxon>Streptophyta</taxon>
        <taxon>Embryophyta</taxon>
        <taxon>Tracheophyta</taxon>
        <taxon>Spermatophyta</taxon>
        <taxon>Magnoliopsida</taxon>
        <taxon>eudicotyledons</taxon>
        <taxon>Gunneridae</taxon>
        <taxon>Pentapetalae</taxon>
        <taxon>rosids</taxon>
        <taxon>fabids</taxon>
        <taxon>Fabales</taxon>
        <taxon>Fabaceae</taxon>
        <taxon>Papilionoideae</taxon>
        <taxon>50 kb inversion clade</taxon>
        <taxon>NPAAA clade</taxon>
        <taxon>Hologalegina</taxon>
        <taxon>IRL clade</taxon>
        <taxon>Trifolieae</taxon>
        <taxon>Trifolium</taxon>
    </lineage>
</organism>
<feature type="region of interest" description="Disordered" evidence="1">
    <location>
        <begin position="1"/>
        <end position="50"/>
    </location>
</feature>
<dbReference type="AlphaFoldDB" id="A0A392UPR2"/>
<dbReference type="Proteomes" id="UP000265520">
    <property type="component" value="Unassembled WGS sequence"/>
</dbReference>
<dbReference type="GO" id="GO:0004190">
    <property type="term" value="F:aspartic-type endopeptidase activity"/>
    <property type="evidence" value="ECO:0007669"/>
    <property type="project" value="InterPro"/>
</dbReference>
<dbReference type="PROSITE" id="PS00141">
    <property type="entry name" value="ASP_PROTEASE"/>
    <property type="match status" value="1"/>
</dbReference>